<evidence type="ECO:0000259" key="5">
    <source>
        <dbReference type="PROSITE" id="PS50045"/>
    </source>
</evidence>
<dbReference type="InterPro" id="IPR058031">
    <property type="entry name" value="AAA_lid_NorR"/>
</dbReference>
<dbReference type="InterPro" id="IPR025944">
    <property type="entry name" value="Sigma_54_int_dom_CS"/>
</dbReference>
<dbReference type="PROSITE" id="PS00688">
    <property type="entry name" value="SIGMA54_INTERACT_3"/>
    <property type="match status" value="1"/>
</dbReference>
<dbReference type="CDD" id="cd00009">
    <property type="entry name" value="AAA"/>
    <property type="match status" value="1"/>
</dbReference>
<protein>
    <submittedName>
        <fullName evidence="6">Sigma 54 interacting domain protein</fullName>
    </submittedName>
</protein>
<keyword evidence="7" id="KW-1185">Reference proteome</keyword>
<dbReference type="InterPro" id="IPR011006">
    <property type="entry name" value="CheY-like_superfamily"/>
</dbReference>
<sequence>MKSSVFLYSCDRRIRDLCRQCGLFCSFYYYSDFDVFCAEIMTVPPALILIDYALAATVGPESIARFCSCAGAVPVFFLSFEDCSQFTRWFSRLGVQEVITLPCRPAYLAAKLNPLLERLQQSVGEWSKTLGFNESEFSDIIGTTPEMYRLKYLLARFARTDTPLLLSGESGTGKTYIAERIHNVSLRSGNSFHAVNMASIPAQLAEAELFGTAAGAFTDAVSRNGYFAYAERGTLLLDEIGELPVPVQPKLLHVLENNTYYRVGSPVKQQCNVRFLFATNADLQKQIKCRRFREDLYYRIAVIPVLIPPLRERKPDIPVLAEHFLVPYRKTLSAAGLRKLCDYNWPGNIRELKNCLTRACLISPSAVVQDQHVVFNSAF</sequence>
<evidence type="ECO:0000256" key="1">
    <source>
        <dbReference type="ARBA" id="ARBA00022741"/>
    </source>
</evidence>
<dbReference type="InterPro" id="IPR002078">
    <property type="entry name" value="Sigma_54_int"/>
</dbReference>
<proteinExistence type="predicted"/>
<dbReference type="PROSITE" id="PS00675">
    <property type="entry name" value="SIGMA54_INTERACT_1"/>
    <property type="match status" value="1"/>
</dbReference>
<dbReference type="Proteomes" id="UP000006546">
    <property type="component" value="Chromosome"/>
</dbReference>
<dbReference type="SMART" id="SM00382">
    <property type="entry name" value="AAA"/>
    <property type="match status" value="1"/>
</dbReference>
<reference evidence="7" key="1">
    <citation type="submission" date="2011-04" db="EMBL/GenBank/DDBJ databases">
        <title>The complete genome of Treponema brennaborense DSM 12168.</title>
        <authorList>
            <person name="Lucas S."/>
            <person name="Han J."/>
            <person name="Lapidus A."/>
            <person name="Bruce D."/>
            <person name="Goodwin L."/>
            <person name="Pitluck S."/>
            <person name="Peters L."/>
            <person name="Kyrpides N."/>
            <person name="Mavromatis K."/>
            <person name="Ivanova N."/>
            <person name="Mikhailova N."/>
            <person name="Pagani I."/>
            <person name="Teshima H."/>
            <person name="Detter J.C."/>
            <person name="Tapia R."/>
            <person name="Han C."/>
            <person name="Land M."/>
            <person name="Hauser L."/>
            <person name="Markowitz V."/>
            <person name="Cheng J.-F."/>
            <person name="Hugenholtz P."/>
            <person name="Woyke T."/>
            <person name="Wu D."/>
            <person name="Gronow S."/>
            <person name="Wellnitz S."/>
            <person name="Brambilla E."/>
            <person name="Klenk H.-P."/>
            <person name="Eisen J.A."/>
        </authorList>
    </citation>
    <scope>NUCLEOTIDE SEQUENCE [LARGE SCALE GENOMIC DNA]</scope>
    <source>
        <strain evidence="7">DSM 12168 / CIP 105900 / DD5/3</strain>
    </source>
</reference>
<evidence type="ECO:0000256" key="2">
    <source>
        <dbReference type="ARBA" id="ARBA00022840"/>
    </source>
</evidence>
<dbReference type="InterPro" id="IPR003593">
    <property type="entry name" value="AAA+_ATPase"/>
</dbReference>
<dbReference type="Gene3D" id="3.40.50.300">
    <property type="entry name" value="P-loop containing nucleotide triphosphate hydrolases"/>
    <property type="match status" value="1"/>
</dbReference>
<name>F4LL86_TREBD</name>
<dbReference type="KEGG" id="tbe:Trebr_2251"/>
<gene>
    <name evidence="6" type="ordered locus">Trebr_2251</name>
</gene>
<keyword evidence="2" id="KW-0067">ATP-binding</keyword>
<keyword evidence="4" id="KW-0804">Transcription</keyword>
<dbReference type="EMBL" id="CP002696">
    <property type="protein sequence ID" value="AEE17660.1"/>
    <property type="molecule type" value="Genomic_DNA"/>
</dbReference>
<dbReference type="AlphaFoldDB" id="F4LL86"/>
<dbReference type="InterPro" id="IPR027417">
    <property type="entry name" value="P-loop_NTPase"/>
</dbReference>
<dbReference type="GO" id="GO:0005524">
    <property type="term" value="F:ATP binding"/>
    <property type="evidence" value="ECO:0007669"/>
    <property type="project" value="UniProtKB-KW"/>
</dbReference>
<dbReference type="SUPFAM" id="SSF52540">
    <property type="entry name" value="P-loop containing nucleoside triphosphate hydrolases"/>
    <property type="match status" value="1"/>
</dbReference>
<evidence type="ECO:0000313" key="6">
    <source>
        <dbReference type="EMBL" id="AEE17660.1"/>
    </source>
</evidence>
<dbReference type="RefSeq" id="WP_013759361.1">
    <property type="nucleotide sequence ID" value="NC_015500.1"/>
</dbReference>
<evidence type="ECO:0000256" key="3">
    <source>
        <dbReference type="ARBA" id="ARBA00023015"/>
    </source>
</evidence>
<feature type="domain" description="Sigma-54 factor interaction" evidence="5">
    <location>
        <begin position="140"/>
        <end position="361"/>
    </location>
</feature>
<evidence type="ECO:0000313" key="7">
    <source>
        <dbReference type="Proteomes" id="UP000006546"/>
    </source>
</evidence>
<keyword evidence="3" id="KW-0805">Transcription regulation</keyword>
<dbReference type="Pfam" id="PF00158">
    <property type="entry name" value="Sigma54_activat"/>
    <property type="match status" value="1"/>
</dbReference>
<dbReference type="Gene3D" id="1.10.8.60">
    <property type="match status" value="1"/>
</dbReference>
<dbReference type="FunFam" id="3.40.50.300:FF:000006">
    <property type="entry name" value="DNA-binding transcriptional regulator NtrC"/>
    <property type="match status" value="1"/>
</dbReference>
<organism evidence="6 7">
    <name type="scientific">Treponema brennaborense (strain DSM 12168 / CIP 105900 / DD5/3)</name>
    <dbReference type="NCBI Taxonomy" id="906968"/>
    <lineage>
        <taxon>Bacteria</taxon>
        <taxon>Pseudomonadati</taxon>
        <taxon>Spirochaetota</taxon>
        <taxon>Spirochaetia</taxon>
        <taxon>Spirochaetales</taxon>
        <taxon>Treponemataceae</taxon>
        <taxon>Treponema</taxon>
    </lineage>
</organism>
<accession>F4LL86</accession>
<dbReference type="OrthoDB" id="9803970at2"/>
<dbReference type="STRING" id="906968.Trebr_2251"/>
<dbReference type="SUPFAM" id="SSF52172">
    <property type="entry name" value="CheY-like"/>
    <property type="match status" value="1"/>
</dbReference>
<dbReference type="eggNOG" id="COG2204">
    <property type="taxonomic scope" value="Bacteria"/>
</dbReference>
<dbReference type="HOGENOM" id="CLU_000445_0_6_12"/>
<keyword evidence="1" id="KW-0547">Nucleotide-binding</keyword>
<dbReference type="InterPro" id="IPR025662">
    <property type="entry name" value="Sigma_54_int_dom_ATP-bd_1"/>
</dbReference>
<dbReference type="GO" id="GO:0006355">
    <property type="term" value="P:regulation of DNA-templated transcription"/>
    <property type="evidence" value="ECO:0007669"/>
    <property type="project" value="InterPro"/>
</dbReference>
<dbReference type="Pfam" id="PF25601">
    <property type="entry name" value="AAA_lid_14"/>
    <property type="match status" value="1"/>
</dbReference>
<evidence type="ECO:0000256" key="4">
    <source>
        <dbReference type="ARBA" id="ARBA00023163"/>
    </source>
</evidence>
<dbReference type="PROSITE" id="PS50045">
    <property type="entry name" value="SIGMA54_INTERACT_4"/>
    <property type="match status" value="1"/>
</dbReference>
<dbReference type="PANTHER" id="PTHR32071">
    <property type="entry name" value="TRANSCRIPTIONAL REGULATORY PROTEIN"/>
    <property type="match status" value="1"/>
</dbReference>